<keyword evidence="1" id="KW-0472">Membrane</keyword>
<evidence type="ECO:0000256" key="1">
    <source>
        <dbReference type="SAM" id="Phobius"/>
    </source>
</evidence>
<organism evidence="2 3">
    <name type="scientific">Rhodococcoides kyotonense</name>
    <dbReference type="NCBI Taxonomy" id="398843"/>
    <lineage>
        <taxon>Bacteria</taxon>
        <taxon>Bacillati</taxon>
        <taxon>Actinomycetota</taxon>
        <taxon>Actinomycetes</taxon>
        <taxon>Mycobacteriales</taxon>
        <taxon>Nocardiaceae</taxon>
        <taxon>Rhodococcoides</taxon>
    </lineage>
</organism>
<protein>
    <submittedName>
        <fullName evidence="2">Uncharacterized protein</fullName>
    </submittedName>
</protein>
<name>A0A239ERD8_9NOCA</name>
<dbReference type="EMBL" id="FZOW01000002">
    <property type="protein sequence ID" value="SNS47197.1"/>
    <property type="molecule type" value="Genomic_DNA"/>
</dbReference>
<proteinExistence type="predicted"/>
<sequence>MGLRSQSPAEPASARNTVVGWPTGPVCTYAGIRWVMAERTESPHLLGSILRLYVGFYAAAWFGGAPYAALFGNPGVDWTVREVGVAVLACAVAVAGVWAVLSAVRTLSISPRFPAIAPAAMASMGRWFASIAATVAAFALAGVLLGTALAPFLVPAVGGWAGANSRVLYRAATSRSPVT</sequence>
<dbReference type="Proteomes" id="UP000198327">
    <property type="component" value="Unassembled WGS sequence"/>
</dbReference>
<accession>A0A239ERD8</accession>
<feature type="transmembrane region" description="Helical" evidence="1">
    <location>
        <begin position="49"/>
        <end position="71"/>
    </location>
</feature>
<keyword evidence="3" id="KW-1185">Reference proteome</keyword>
<keyword evidence="1" id="KW-0812">Transmembrane</keyword>
<reference evidence="3" key="1">
    <citation type="submission" date="2017-06" db="EMBL/GenBank/DDBJ databases">
        <authorList>
            <person name="Varghese N."/>
            <person name="Submissions S."/>
        </authorList>
    </citation>
    <scope>NUCLEOTIDE SEQUENCE [LARGE SCALE GENOMIC DNA]</scope>
    <source>
        <strain evidence="3">JCM 23211</strain>
    </source>
</reference>
<dbReference type="AlphaFoldDB" id="A0A239ERD8"/>
<evidence type="ECO:0000313" key="2">
    <source>
        <dbReference type="EMBL" id="SNS47197.1"/>
    </source>
</evidence>
<feature type="transmembrane region" description="Helical" evidence="1">
    <location>
        <begin position="127"/>
        <end position="154"/>
    </location>
</feature>
<evidence type="ECO:0000313" key="3">
    <source>
        <dbReference type="Proteomes" id="UP000198327"/>
    </source>
</evidence>
<keyword evidence="1" id="KW-1133">Transmembrane helix</keyword>
<feature type="transmembrane region" description="Helical" evidence="1">
    <location>
        <begin position="83"/>
        <end position="107"/>
    </location>
</feature>
<gene>
    <name evidence="2" type="ORF">SAMN05421642_102526</name>
</gene>